<accession>A0A371DK69</accession>
<sequence length="156" mass="17004">MRPTKRHRAKSFFCPRSEASPFTWNGHAHGLRGAQNPSAPVRLLVARIPVPSRIPGLVSHPRLVSHPSRLAASHPPRLAPARRFNAEGEIATARRITLMSSNGSLPHRCTSLTGYYIAHTDRKFVVLNAAAMLGTHYACATRSRDATGGDVRTLAL</sequence>
<evidence type="ECO:0000313" key="1">
    <source>
        <dbReference type="EMBL" id="RDX52908.1"/>
    </source>
</evidence>
<dbReference type="Proteomes" id="UP000256964">
    <property type="component" value="Unassembled WGS sequence"/>
</dbReference>
<protein>
    <submittedName>
        <fullName evidence="1">Uncharacterized protein</fullName>
    </submittedName>
</protein>
<organism evidence="1 2">
    <name type="scientific">Lentinus brumalis</name>
    <dbReference type="NCBI Taxonomy" id="2498619"/>
    <lineage>
        <taxon>Eukaryota</taxon>
        <taxon>Fungi</taxon>
        <taxon>Dikarya</taxon>
        <taxon>Basidiomycota</taxon>
        <taxon>Agaricomycotina</taxon>
        <taxon>Agaricomycetes</taxon>
        <taxon>Polyporales</taxon>
        <taxon>Polyporaceae</taxon>
        <taxon>Lentinus</taxon>
    </lineage>
</organism>
<proteinExistence type="predicted"/>
<gene>
    <name evidence="1" type="ORF">OH76DRAFT_134438</name>
</gene>
<evidence type="ECO:0000313" key="2">
    <source>
        <dbReference type="Proteomes" id="UP000256964"/>
    </source>
</evidence>
<reference evidence="1 2" key="1">
    <citation type="journal article" date="2018" name="Biotechnol. Biofuels">
        <title>Integrative visual omics of the white-rot fungus Polyporus brumalis exposes the biotechnological potential of its oxidative enzymes for delignifying raw plant biomass.</title>
        <authorList>
            <person name="Miyauchi S."/>
            <person name="Rancon A."/>
            <person name="Drula E."/>
            <person name="Hage H."/>
            <person name="Chaduli D."/>
            <person name="Favel A."/>
            <person name="Grisel S."/>
            <person name="Henrissat B."/>
            <person name="Herpoel-Gimbert I."/>
            <person name="Ruiz-Duenas F.J."/>
            <person name="Chevret D."/>
            <person name="Hainaut M."/>
            <person name="Lin J."/>
            <person name="Wang M."/>
            <person name="Pangilinan J."/>
            <person name="Lipzen A."/>
            <person name="Lesage-Meessen L."/>
            <person name="Navarro D."/>
            <person name="Riley R."/>
            <person name="Grigoriev I.V."/>
            <person name="Zhou S."/>
            <person name="Raouche S."/>
            <person name="Rosso M.N."/>
        </authorList>
    </citation>
    <scope>NUCLEOTIDE SEQUENCE [LARGE SCALE GENOMIC DNA]</scope>
    <source>
        <strain evidence="1 2">BRFM 1820</strain>
    </source>
</reference>
<dbReference type="AlphaFoldDB" id="A0A371DK69"/>
<keyword evidence="2" id="KW-1185">Reference proteome</keyword>
<dbReference type="EMBL" id="KZ857389">
    <property type="protein sequence ID" value="RDX52908.1"/>
    <property type="molecule type" value="Genomic_DNA"/>
</dbReference>
<name>A0A371DK69_9APHY</name>